<evidence type="ECO:0000259" key="2">
    <source>
        <dbReference type="Pfam" id="PF03886"/>
    </source>
</evidence>
<evidence type="ECO:0000313" key="3">
    <source>
        <dbReference type="EMBL" id="MBB4172771.1"/>
    </source>
</evidence>
<feature type="chain" id="PRO_5030774186" evidence="1">
    <location>
        <begin position="29"/>
        <end position="203"/>
    </location>
</feature>
<dbReference type="InterPro" id="IPR005586">
    <property type="entry name" value="ABC_trans_aux"/>
</dbReference>
<sequence length="203" mass="21834">MFTLTRRSALLGAAASLSGCSAISTLNAATEALDTYDLRPVAGSTSGPRRARTLLVARPQAPATLSTDRILVRSDAASISYLPDARWTDELPEVIQSLLILSISATGRVSYVGRTDAGPVPDKALLVRIDAFDVSVAADGRFMAQVDMDLTVVNDQDQRIIASRRFLQTAQASNDTPAEIVAAFQRVIEDVLPTMSDWTLRQV</sequence>
<dbReference type="Proteomes" id="UP000565745">
    <property type="component" value="Unassembled WGS sequence"/>
</dbReference>
<dbReference type="EMBL" id="JACIFU010000001">
    <property type="protein sequence ID" value="MBB4172771.1"/>
    <property type="molecule type" value="Genomic_DNA"/>
</dbReference>
<evidence type="ECO:0000313" key="4">
    <source>
        <dbReference type="Proteomes" id="UP000565745"/>
    </source>
</evidence>
<keyword evidence="1" id="KW-0732">Signal</keyword>
<proteinExistence type="predicted"/>
<evidence type="ECO:0000256" key="1">
    <source>
        <dbReference type="SAM" id="SignalP"/>
    </source>
</evidence>
<dbReference type="AlphaFoldDB" id="A0A7W6M5J8"/>
<gene>
    <name evidence="3" type="ORF">GGR93_000532</name>
</gene>
<dbReference type="Gene3D" id="3.40.50.10610">
    <property type="entry name" value="ABC-type transport auxiliary lipoprotein component"/>
    <property type="match status" value="1"/>
</dbReference>
<dbReference type="OrthoDB" id="9808689at2"/>
<accession>A0A7W6M5J8</accession>
<feature type="signal peptide" evidence="1">
    <location>
        <begin position="1"/>
        <end position="28"/>
    </location>
</feature>
<protein>
    <submittedName>
        <fullName evidence="3">Cholesterol transport system auxiliary component</fullName>
    </submittedName>
</protein>
<keyword evidence="4" id="KW-1185">Reference proteome</keyword>
<name>A0A7W6M5J8_9RHOB</name>
<dbReference type="RefSeq" id="WP_025055143.1">
    <property type="nucleotide sequence ID" value="NZ_JACIFU010000001.1"/>
</dbReference>
<feature type="domain" description="ABC-type transport auxiliary lipoprotein component" evidence="2">
    <location>
        <begin position="36"/>
        <end position="191"/>
    </location>
</feature>
<dbReference type="PROSITE" id="PS51257">
    <property type="entry name" value="PROKAR_LIPOPROTEIN"/>
    <property type="match status" value="1"/>
</dbReference>
<reference evidence="3 4" key="1">
    <citation type="submission" date="2020-08" db="EMBL/GenBank/DDBJ databases">
        <title>Genomic Encyclopedia of Type Strains, Phase IV (KMG-IV): sequencing the most valuable type-strain genomes for metagenomic binning, comparative biology and taxonomic classification.</title>
        <authorList>
            <person name="Goeker M."/>
        </authorList>
    </citation>
    <scope>NUCLEOTIDE SEQUENCE [LARGE SCALE GENOMIC DNA]</scope>
    <source>
        <strain evidence="3 4">DSM 101015</strain>
    </source>
</reference>
<comment type="caution">
    <text evidence="3">The sequence shown here is derived from an EMBL/GenBank/DDBJ whole genome shotgun (WGS) entry which is preliminary data.</text>
</comment>
<dbReference type="SUPFAM" id="SSF159594">
    <property type="entry name" value="XCC0632-like"/>
    <property type="match status" value="1"/>
</dbReference>
<dbReference type="Pfam" id="PF03886">
    <property type="entry name" value="ABC_trans_aux"/>
    <property type="match status" value="1"/>
</dbReference>
<organism evidence="3 4">
    <name type="scientific">Sulfitobacter noctilucicola</name>
    <dbReference type="NCBI Taxonomy" id="1342301"/>
    <lineage>
        <taxon>Bacteria</taxon>
        <taxon>Pseudomonadati</taxon>
        <taxon>Pseudomonadota</taxon>
        <taxon>Alphaproteobacteria</taxon>
        <taxon>Rhodobacterales</taxon>
        <taxon>Roseobacteraceae</taxon>
        <taxon>Sulfitobacter</taxon>
    </lineage>
</organism>